<gene>
    <name evidence="3" type="ORF">Cgig2_025474</name>
</gene>
<comment type="caution">
    <text evidence="3">The sequence shown here is derived from an EMBL/GenBank/DDBJ whole genome shotgun (WGS) entry which is preliminary data.</text>
</comment>
<keyword evidence="4" id="KW-1185">Reference proteome</keyword>
<dbReference type="GO" id="GO:0052717">
    <property type="term" value="F:tRNA-specific adenosine-34 deaminase activity"/>
    <property type="evidence" value="ECO:0007669"/>
    <property type="project" value="TreeGrafter"/>
</dbReference>
<organism evidence="3 4">
    <name type="scientific">Carnegiea gigantea</name>
    <dbReference type="NCBI Taxonomy" id="171969"/>
    <lineage>
        <taxon>Eukaryota</taxon>
        <taxon>Viridiplantae</taxon>
        <taxon>Streptophyta</taxon>
        <taxon>Embryophyta</taxon>
        <taxon>Tracheophyta</taxon>
        <taxon>Spermatophyta</taxon>
        <taxon>Magnoliopsida</taxon>
        <taxon>eudicotyledons</taxon>
        <taxon>Gunneridae</taxon>
        <taxon>Pentapetalae</taxon>
        <taxon>Caryophyllales</taxon>
        <taxon>Cactineae</taxon>
        <taxon>Cactaceae</taxon>
        <taxon>Cactoideae</taxon>
        <taxon>Echinocereeae</taxon>
        <taxon>Carnegiea</taxon>
    </lineage>
</organism>
<dbReference type="InterPro" id="IPR016193">
    <property type="entry name" value="Cytidine_deaminase-like"/>
</dbReference>
<dbReference type="AlphaFoldDB" id="A0A9Q1K7X2"/>
<dbReference type="Pfam" id="PF00383">
    <property type="entry name" value="dCMP_cyt_deam_1"/>
    <property type="match status" value="1"/>
</dbReference>
<dbReference type="OrthoDB" id="659at2759"/>
<dbReference type="GO" id="GO:0002100">
    <property type="term" value="P:tRNA wobble adenosine to inosine editing"/>
    <property type="evidence" value="ECO:0007669"/>
    <property type="project" value="TreeGrafter"/>
</dbReference>
<sequence length="202" mass="22848">MGTIKADSPDSHVFMELIIQKAKLALQRLEVPVDCVIVENGNVIASGSNHPNETRNATRHAEMEAIDGLLKQWQGDRLSQSDVVKRLLECMLYVRNPNALKPNRAASLNELTACSLAFRRYICGYSNKRNLSFSSKEYYDGNPQATRRIMNAPEHIFADVLHPCHWWDAKVSSANTLRGIEIYSYSDRVDRTLRDSSDPPNN</sequence>
<evidence type="ECO:0000259" key="2">
    <source>
        <dbReference type="PROSITE" id="PS51747"/>
    </source>
</evidence>
<dbReference type="Gene3D" id="3.40.140.10">
    <property type="entry name" value="Cytidine Deaminase, domain 2"/>
    <property type="match status" value="1"/>
</dbReference>
<evidence type="ECO:0000313" key="3">
    <source>
        <dbReference type="EMBL" id="KAJ8438069.1"/>
    </source>
</evidence>
<evidence type="ECO:0000256" key="1">
    <source>
        <dbReference type="ARBA" id="ARBA00022801"/>
    </source>
</evidence>
<proteinExistence type="predicted"/>
<dbReference type="Proteomes" id="UP001153076">
    <property type="component" value="Unassembled WGS sequence"/>
</dbReference>
<reference evidence="3" key="1">
    <citation type="submission" date="2022-04" db="EMBL/GenBank/DDBJ databases">
        <title>Carnegiea gigantea Genome sequencing and assembly v2.</title>
        <authorList>
            <person name="Copetti D."/>
            <person name="Sanderson M.J."/>
            <person name="Burquez A."/>
            <person name="Wojciechowski M.F."/>
        </authorList>
    </citation>
    <scope>NUCLEOTIDE SEQUENCE</scope>
    <source>
        <strain evidence="3">SGP5-SGP5p</strain>
        <tissue evidence="3">Aerial part</tissue>
    </source>
</reference>
<accession>A0A9Q1K7X2</accession>
<dbReference type="InterPro" id="IPR002125">
    <property type="entry name" value="CMP_dCMP_dom"/>
</dbReference>
<keyword evidence="1" id="KW-0378">Hydrolase</keyword>
<dbReference type="PROSITE" id="PS51747">
    <property type="entry name" value="CYT_DCMP_DEAMINASES_2"/>
    <property type="match status" value="1"/>
</dbReference>
<dbReference type="PANTHER" id="PTHR11079">
    <property type="entry name" value="CYTOSINE DEAMINASE FAMILY MEMBER"/>
    <property type="match status" value="1"/>
</dbReference>
<evidence type="ECO:0000313" key="4">
    <source>
        <dbReference type="Proteomes" id="UP001153076"/>
    </source>
</evidence>
<protein>
    <recommendedName>
        <fullName evidence="2">CMP/dCMP-type deaminase domain-containing protein</fullName>
    </recommendedName>
</protein>
<feature type="domain" description="CMP/dCMP-type deaminase" evidence="2">
    <location>
        <begin position="9"/>
        <end position="138"/>
    </location>
</feature>
<dbReference type="PANTHER" id="PTHR11079:SF149">
    <property type="entry name" value="TRNA-SPECIFIC ADENOSINE DEAMINASE 2"/>
    <property type="match status" value="1"/>
</dbReference>
<name>A0A9Q1K7X2_9CARY</name>
<dbReference type="EMBL" id="JAKOGI010000270">
    <property type="protein sequence ID" value="KAJ8438069.1"/>
    <property type="molecule type" value="Genomic_DNA"/>
</dbReference>
<dbReference type="SUPFAM" id="SSF53927">
    <property type="entry name" value="Cytidine deaminase-like"/>
    <property type="match status" value="1"/>
</dbReference>